<comment type="caution">
    <text evidence="2">The sequence shown here is derived from an EMBL/GenBank/DDBJ whole genome shotgun (WGS) entry which is preliminary data.</text>
</comment>
<keyword evidence="3" id="KW-1185">Reference proteome</keyword>
<gene>
    <name evidence="2" type="ORF">CDAR_282481</name>
</gene>
<dbReference type="Proteomes" id="UP001054837">
    <property type="component" value="Unassembled WGS sequence"/>
</dbReference>
<reference evidence="2 3" key="1">
    <citation type="submission" date="2021-06" db="EMBL/GenBank/DDBJ databases">
        <title>Caerostris darwini draft genome.</title>
        <authorList>
            <person name="Kono N."/>
            <person name="Arakawa K."/>
        </authorList>
    </citation>
    <scope>NUCLEOTIDE SEQUENCE [LARGE SCALE GENOMIC DNA]</scope>
</reference>
<protein>
    <submittedName>
        <fullName evidence="2">Uncharacterized protein</fullName>
    </submittedName>
</protein>
<evidence type="ECO:0000313" key="3">
    <source>
        <dbReference type="Proteomes" id="UP001054837"/>
    </source>
</evidence>
<proteinExistence type="predicted"/>
<feature type="region of interest" description="Disordered" evidence="1">
    <location>
        <begin position="1"/>
        <end position="23"/>
    </location>
</feature>
<dbReference type="AlphaFoldDB" id="A0AAV4MNU8"/>
<accession>A0AAV4MNU8</accession>
<name>A0AAV4MNU8_9ARAC</name>
<feature type="compositionally biased region" description="Polar residues" evidence="1">
    <location>
        <begin position="1"/>
        <end position="10"/>
    </location>
</feature>
<organism evidence="2 3">
    <name type="scientific">Caerostris darwini</name>
    <dbReference type="NCBI Taxonomy" id="1538125"/>
    <lineage>
        <taxon>Eukaryota</taxon>
        <taxon>Metazoa</taxon>
        <taxon>Ecdysozoa</taxon>
        <taxon>Arthropoda</taxon>
        <taxon>Chelicerata</taxon>
        <taxon>Arachnida</taxon>
        <taxon>Araneae</taxon>
        <taxon>Araneomorphae</taxon>
        <taxon>Entelegynae</taxon>
        <taxon>Araneoidea</taxon>
        <taxon>Araneidae</taxon>
        <taxon>Caerostris</taxon>
    </lineage>
</organism>
<evidence type="ECO:0000256" key="1">
    <source>
        <dbReference type="SAM" id="MobiDB-lite"/>
    </source>
</evidence>
<sequence>MNDGMFNSLNQKRKKKNGHGRTWYMKTSSRLTNESFDSRKHKACRSGKVIPFDVVIGSAVTAKGDL</sequence>
<dbReference type="EMBL" id="BPLQ01000639">
    <property type="protein sequence ID" value="GIX73686.1"/>
    <property type="molecule type" value="Genomic_DNA"/>
</dbReference>
<evidence type="ECO:0000313" key="2">
    <source>
        <dbReference type="EMBL" id="GIX73686.1"/>
    </source>
</evidence>